<protein>
    <recommendedName>
        <fullName evidence="3">K Homology domain-containing protein</fullName>
    </recommendedName>
</protein>
<gene>
    <name evidence="4" type="ORF">DGAL_LOCUS14285</name>
</gene>
<dbReference type="PROSITE" id="PS50084">
    <property type="entry name" value="KH_TYPE_1"/>
    <property type="match status" value="1"/>
</dbReference>
<dbReference type="SUPFAM" id="SSF54791">
    <property type="entry name" value="Eukaryotic type KH-domain (KH-domain type I)"/>
    <property type="match status" value="1"/>
</dbReference>
<keyword evidence="5" id="KW-1185">Reference proteome</keyword>
<evidence type="ECO:0000313" key="4">
    <source>
        <dbReference type="EMBL" id="CAH0110692.1"/>
    </source>
</evidence>
<dbReference type="InterPro" id="IPR036612">
    <property type="entry name" value="KH_dom_type_1_sf"/>
</dbReference>
<dbReference type="EMBL" id="CAKKLH010000305">
    <property type="protein sequence ID" value="CAH0110692.1"/>
    <property type="molecule type" value="Genomic_DNA"/>
</dbReference>
<reference evidence="4" key="1">
    <citation type="submission" date="2021-11" db="EMBL/GenBank/DDBJ databases">
        <authorList>
            <person name="Schell T."/>
        </authorList>
    </citation>
    <scope>NUCLEOTIDE SEQUENCE</scope>
    <source>
        <strain evidence="4">M5</strain>
    </source>
</reference>
<dbReference type="GO" id="GO:0003723">
    <property type="term" value="F:RNA binding"/>
    <property type="evidence" value="ECO:0007669"/>
    <property type="project" value="UniProtKB-UniRule"/>
</dbReference>
<comment type="caution">
    <text evidence="4">The sequence shown here is derived from an EMBL/GenBank/DDBJ whole genome shotgun (WGS) entry which is preliminary data.</text>
</comment>
<dbReference type="GO" id="GO:0010468">
    <property type="term" value="P:regulation of gene expression"/>
    <property type="evidence" value="ECO:0007669"/>
    <property type="project" value="UniProtKB-ARBA"/>
</dbReference>
<evidence type="ECO:0000256" key="2">
    <source>
        <dbReference type="SAM" id="Coils"/>
    </source>
</evidence>
<sequence length="583" mass="64585">MLISAPAINDLKPDVSSGYPQPEAELAIVPDIKIPGNRYDSSVNKPAVKLDGYRKLGRLPVVVEDVEGEDYVAQIDQLTLDLAQANSSLLKMQTASLGKGNKATQSEIELESKNKELQQQISELLADKKLLTEKIAEDAAEYDLTIKLVTSIAFNRFRKLEKKLKKLTTRTEKPITESVGCGTDVQLVNVGTQMEPKTVKDVGCGSEETLPSPYTKLKTPTDCGFELNTEAMIQFSNQPYPFCIPANAQPELVVDAVPKAEVTFVTSDIRYRNKPISGYVVKADGTMVTYGNVVKVNRKPVEIIPETTEPAKPVALPILDQRKETRPISNLVKKEDLSVTCELIEPFRIPANAQPESVVEAVPKPEVTFATSDIRYKNKPISGYVVNSDGTMVTYSNAVKINQKPMEIIPEAKPVDLPILNHQKETRPIDATVMSKDFIVISKPIVRELVGKNQLLLKNIRGDDYGRIIGYGGTNVRRIRNEFNVQVSVNEPINGICSLVISGNAEEILQQAANDIVQDLQATIECPELKNTHRIKYWMLKKISLELFVKINLPTDRKSRITITGKLKNCRSAYGALIAELCD</sequence>
<keyword evidence="1" id="KW-0694">RNA-binding</keyword>
<evidence type="ECO:0000313" key="5">
    <source>
        <dbReference type="Proteomes" id="UP000789390"/>
    </source>
</evidence>
<proteinExistence type="predicted"/>
<dbReference type="InterPro" id="IPR004088">
    <property type="entry name" value="KH_dom_type_1"/>
</dbReference>
<name>A0A8J2S0Y5_9CRUS</name>
<dbReference type="AlphaFoldDB" id="A0A8J2S0Y5"/>
<dbReference type="Gene3D" id="3.30.1370.10">
    <property type="entry name" value="K Homology domain, type 1"/>
    <property type="match status" value="1"/>
</dbReference>
<feature type="coiled-coil region" evidence="2">
    <location>
        <begin position="103"/>
        <end position="134"/>
    </location>
</feature>
<evidence type="ECO:0000256" key="1">
    <source>
        <dbReference type="PROSITE-ProRule" id="PRU00117"/>
    </source>
</evidence>
<accession>A0A8J2S0Y5</accession>
<evidence type="ECO:0000259" key="3">
    <source>
        <dbReference type="Pfam" id="PF00013"/>
    </source>
</evidence>
<dbReference type="OrthoDB" id="6400665at2759"/>
<dbReference type="Proteomes" id="UP000789390">
    <property type="component" value="Unassembled WGS sequence"/>
</dbReference>
<organism evidence="4 5">
    <name type="scientific">Daphnia galeata</name>
    <dbReference type="NCBI Taxonomy" id="27404"/>
    <lineage>
        <taxon>Eukaryota</taxon>
        <taxon>Metazoa</taxon>
        <taxon>Ecdysozoa</taxon>
        <taxon>Arthropoda</taxon>
        <taxon>Crustacea</taxon>
        <taxon>Branchiopoda</taxon>
        <taxon>Diplostraca</taxon>
        <taxon>Cladocera</taxon>
        <taxon>Anomopoda</taxon>
        <taxon>Daphniidae</taxon>
        <taxon>Daphnia</taxon>
    </lineage>
</organism>
<feature type="domain" description="K Homology" evidence="3">
    <location>
        <begin position="463"/>
        <end position="516"/>
    </location>
</feature>
<keyword evidence="2" id="KW-0175">Coiled coil</keyword>
<dbReference type="Pfam" id="PF00013">
    <property type="entry name" value="KH_1"/>
    <property type="match status" value="1"/>
</dbReference>